<dbReference type="InterPro" id="IPR001279">
    <property type="entry name" value="Metallo-B-lactamas"/>
</dbReference>
<comment type="similarity">
    <text evidence="1">Belongs to the metallo-beta-lactamase superfamily.</text>
</comment>
<name>A0A6L6JAN8_9RHOB</name>
<evidence type="ECO:0000256" key="3">
    <source>
        <dbReference type="ARBA" id="ARBA00022801"/>
    </source>
</evidence>
<dbReference type="RefSeq" id="WP_155095606.1">
    <property type="nucleotide sequence ID" value="NZ_WMIE01000005.1"/>
</dbReference>
<dbReference type="PANTHER" id="PTHR42978">
    <property type="entry name" value="QUORUM-QUENCHING LACTONASE YTNP-RELATED-RELATED"/>
    <property type="match status" value="1"/>
</dbReference>
<keyword evidence="2" id="KW-0479">Metal-binding</keyword>
<comment type="caution">
    <text evidence="7">The sequence shown here is derived from an EMBL/GenBank/DDBJ whole genome shotgun (WGS) entry which is preliminary data.</text>
</comment>
<dbReference type="GO" id="GO:0046872">
    <property type="term" value="F:metal ion binding"/>
    <property type="evidence" value="ECO:0007669"/>
    <property type="project" value="UniProtKB-KW"/>
</dbReference>
<feature type="domain" description="Metallo-beta-lactamase" evidence="6">
    <location>
        <begin position="95"/>
        <end position="280"/>
    </location>
</feature>
<dbReference type="InterPro" id="IPR006311">
    <property type="entry name" value="TAT_signal"/>
</dbReference>
<keyword evidence="8" id="KW-1185">Reference proteome</keyword>
<keyword evidence="3 7" id="KW-0378">Hydrolase</keyword>
<evidence type="ECO:0000313" key="8">
    <source>
        <dbReference type="Proteomes" id="UP000478183"/>
    </source>
</evidence>
<dbReference type="InterPro" id="IPR036866">
    <property type="entry name" value="RibonucZ/Hydroxyglut_hydro"/>
</dbReference>
<evidence type="ECO:0000313" key="7">
    <source>
        <dbReference type="EMBL" id="MTH78255.1"/>
    </source>
</evidence>
<gene>
    <name evidence="7" type="ORF">GL286_10975</name>
</gene>
<evidence type="ECO:0000256" key="1">
    <source>
        <dbReference type="ARBA" id="ARBA00007749"/>
    </source>
</evidence>
<dbReference type="EMBL" id="WMIE01000005">
    <property type="protein sequence ID" value="MTH78255.1"/>
    <property type="molecule type" value="Genomic_DNA"/>
</dbReference>
<keyword evidence="4" id="KW-0862">Zinc</keyword>
<dbReference type="PROSITE" id="PS51318">
    <property type="entry name" value="TAT"/>
    <property type="match status" value="1"/>
</dbReference>
<evidence type="ECO:0000256" key="5">
    <source>
        <dbReference type="SAM" id="SignalP"/>
    </source>
</evidence>
<feature type="signal peptide" evidence="5">
    <location>
        <begin position="1"/>
        <end position="28"/>
    </location>
</feature>
<sequence length="309" mass="33103">MTKTGISRRGAMLMGSALPVMIALPAAAQSQTAAKDAPAGKANTVKLGGFEVTTLLGGASMREKPIETFGLGVDPAEFAKLSEDNFIPSDRSGQSFTMTLVKTPEALVLFDTGMFPENNKAALAAAGYTPEDVTHIVLTHMHGDHVSGMMQGETPMFPNAKLIAPKDENDYWAANPSEAYTAHVAPLIDKATLIGDGDTVLPGITAAAAYGHTPGHTIYLLESDGQKLLITGDSFNHYVYSVQRPDWHVRFDVDKDMGATTRKAVLARLAEERIPFVGYHMPFPALAFIAKGEADDTFRYVPATYQLAG</sequence>
<dbReference type="InterPro" id="IPR051013">
    <property type="entry name" value="MBL_superfamily_lactonases"/>
</dbReference>
<reference evidence="7 8" key="1">
    <citation type="submission" date="2019-11" db="EMBL/GenBank/DDBJ databases">
        <authorList>
            <person name="Dong K."/>
        </authorList>
    </citation>
    <scope>NUCLEOTIDE SEQUENCE [LARGE SCALE GENOMIC DNA]</scope>
    <source>
        <strain evidence="7 8">NBRC 111993</strain>
    </source>
</reference>
<evidence type="ECO:0000256" key="4">
    <source>
        <dbReference type="ARBA" id="ARBA00022833"/>
    </source>
</evidence>
<dbReference type="OrthoDB" id="9773738at2"/>
<dbReference type="AlphaFoldDB" id="A0A6L6JAN8"/>
<evidence type="ECO:0000259" key="6">
    <source>
        <dbReference type="SMART" id="SM00849"/>
    </source>
</evidence>
<feature type="chain" id="PRO_5026905276" evidence="5">
    <location>
        <begin position="29"/>
        <end position="309"/>
    </location>
</feature>
<keyword evidence="5" id="KW-0732">Signal</keyword>
<evidence type="ECO:0000256" key="2">
    <source>
        <dbReference type="ARBA" id="ARBA00022723"/>
    </source>
</evidence>
<dbReference type="SMART" id="SM00849">
    <property type="entry name" value="Lactamase_B"/>
    <property type="match status" value="1"/>
</dbReference>
<dbReference type="Pfam" id="PF00753">
    <property type="entry name" value="Lactamase_B"/>
    <property type="match status" value="1"/>
</dbReference>
<dbReference type="PANTHER" id="PTHR42978:SF6">
    <property type="entry name" value="QUORUM-QUENCHING LACTONASE YTNP-RELATED"/>
    <property type="match status" value="1"/>
</dbReference>
<dbReference type="GO" id="GO:0016787">
    <property type="term" value="F:hydrolase activity"/>
    <property type="evidence" value="ECO:0007669"/>
    <property type="project" value="UniProtKB-KW"/>
</dbReference>
<organism evidence="7 8">
    <name type="scientific">Paracoccus aestuariivivens</name>
    <dbReference type="NCBI Taxonomy" id="1820333"/>
    <lineage>
        <taxon>Bacteria</taxon>
        <taxon>Pseudomonadati</taxon>
        <taxon>Pseudomonadota</taxon>
        <taxon>Alphaproteobacteria</taxon>
        <taxon>Rhodobacterales</taxon>
        <taxon>Paracoccaceae</taxon>
        <taxon>Paracoccus</taxon>
    </lineage>
</organism>
<dbReference type="Gene3D" id="3.60.15.10">
    <property type="entry name" value="Ribonuclease Z/Hydroxyacylglutathione hydrolase-like"/>
    <property type="match status" value="1"/>
</dbReference>
<dbReference type="SUPFAM" id="SSF56281">
    <property type="entry name" value="Metallo-hydrolase/oxidoreductase"/>
    <property type="match status" value="1"/>
</dbReference>
<proteinExistence type="inferred from homology"/>
<protein>
    <submittedName>
        <fullName evidence="7">MBL fold metallo-hydrolase</fullName>
    </submittedName>
</protein>
<dbReference type="Proteomes" id="UP000478183">
    <property type="component" value="Unassembled WGS sequence"/>
</dbReference>
<dbReference type="CDD" id="cd07720">
    <property type="entry name" value="OPHC2-like_MBL-fold"/>
    <property type="match status" value="1"/>
</dbReference>
<accession>A0A6L6JAN8</accession>